<name>A0A4U9D3N0_RAOTE</name>
<dbReference type="EMBL" id="CABDVU010000001">
    <property type="protein sequence ID" value="VTN12321.1"/>
    <property type="molecule type" value="Genomic_DNA"/>
</dbReference>
<evidence type="ECO:0000313" key="1">
    <source>
        <dbReference type="EMBL" id="VTN12321.1"/>
    </source>
</evidence>
<dbReference type="SUPFAM" id="SSF53822">
    <property type="entry name" value="Periplasmic binding protein-like I"/>
    <property type="match status" value="1"/>
</dbReference>
<protein>
    <submittedName>
        <fullName evidence="1">Gluconate utilization system GNT-I transcriptional repressor</fullName>
    </submittedName>
</protein>
<accession>A0A4U9D3N0</accession>
<proteinExistence type="predicted"/>
<dbReference type="InterPro" id="IPR028082">
    <property type="entry name" value="Peripla_BP_I"/>
</dbReference>
<reference evidence="1 2" key="1">
    <citation type="submission" date="2019-04" db="EMBL/GenBank/DDBJ databases">
        <authorList>
            <consortium name="Pathogen Informatics"/>
        </authorList>
    </citation>
    <scope>NUCLEOTIDE SEQUENCE [LARGE SCALE GENOMIC DNA]</scope>
    <source>
        <strain evidence="1 2">NCTC9185</strain>
    </source>
</reference>
<dbReference type="Proteomes" id="UP000339249">
    <property type="component" value="Unassembled WGS sequence"/>
</dbReference>
<dbReference type="AlphaFoldDB" id="A0A4U9D3N0"/>
<evidence type="ECO:0000313" key="2">
    <source>
        <dbReference type="Proteomes" id="UP000339249"/>
    </source>
</evidence>
<gene>
    <name evidence="1" type="primary">gntR_4</name>
    <name evidence="1" type="ORF">NCTC9185_04298</name>
</gene>
<organism evidence="1 2">
    <name type="scientific">Raoultella terrigena</name>
    <name type="common">Klebsiella terrigena</name>
    <dbReference type="NCBI Taxonomy" id="577"/>
    <lineage>
        <taxon>Bacteria</taxon>
        <taxon>Pseudomonadati</taxon>
        <taxon>Pseudomonadota</taxon>
        <taxon>Gammaproteobacteria</taxon>
        <taxon>Enterobacterales</taxon>
        <taxon>Enterobacteriaceae</taxon>
        <taxon>Klebsiella/Raoultella group</taxon>
        <taxon>Raoultella</taxon>
    </lineage>
</organism>
<sequence>MIWRLPASTATILARLWSRALASVLTPRERMGRIGAERLLARIRGETVTPKMLDLGFTLSPGDLFKLTSLK</sequence>